<evidence type="ECO:0000313" key="3">
    <source>
        <dbReference type="EMBL" id="CAB4800674.1"/>
    </source>
</evidence>
<name>A0A6J6XYN2_9ZZZZ</name>
<dbReference type="PANTHER" id="PTHR43540">
    <property type="entry name" value="PEROXYUREIDOACRYLATE/UREIDOACRYLATE AMIDOHYDROLASE-RELATED"/>
    <property type="match status" value="1"/>
</dbReference>
<dbReference type="InterPro" id="IPR000868">
    <property type="entry name" value="Isochorismatase-like_dom"/>
</dbReference>
<keyword evidence="1" id="KW-0378">Hydrolase</keyword>
<reference evidence="3" key="1">
    <citation type="submission" date="2020-05" db="EMBL/GenBank/DDBJ databases">
        <authorList>
            <person name="Chiriac C."/>
            <person name="Salcher M."/>
            <person name="Ghai R."/>
            <person name="Kavagutti S V."/>
        </authorList>
    </citation>
    <scope>NUCLEOTIDE SEQUENCE</scope>
</reference>
<organism evidence="3">
    <name type="scientific">freshwater metagenome</name>
    <dbReference type="NCBI Taxonomy" id="449393"/>
    <lineage>
        <taxon>unclassified sequences</taxon>
        <taxon>metagenomes</taxon>
        <taxon>ecological metagenomes</taxon>
    </lineage>
</organism>
<sequence length="220" mass="23433">MAILDMDEKQMNRLAGLLIAETTAVLTMELQNGVVGAGALMKALVDEVERVGVRATAGRLCTAARVRGIQVVHCVAENRPDGRGATDNCKVFAMNNRLRRETGSTPIDQGTDGVKLVAELGPDERDIVVPRIHGLTPFTQTSLDQILRNMSIRTLVVTGVSVNMGIFGTVMSAVDLGYNVIIVRDGVCGVPREYSDAVLENSLSLLATIASADDVIAAWG</sequence>
<dbReference type="PANTHER" id="PTHR43540:SF16">
    <property type="entry name" value="ISOCHORISMATASE-LIKE DOMAIN-CONTAINING PROTEIN"/>
    <property type="match status" value="1"/>
</dbReference>
<dbReference type="Gene3D" id="3.40.50.850">
    <property type="entry name" value="Isochorismatase-like"/>
    <property type="match status" value="1"/>
</dbReference>
<evidence type="ECO:0000259" key="2">
    <source>
        <dbReference type="Pfam" id="PF00857"/>
    </source>
</evidence>
<dbReference type="EMBL" id="CAFAAL010000042">
    <property type="protein sequence ID" value="CAB4800674.1"/>
    <property type="molecule type" value="Genomic_DNA"/>
</dbReference>
<gene>
    <name evidence="3" type="ORF">UFOPK3004_00656</name>
</gene>
<dbReference type="InterPro" id="IPR050272">
    <property type="entry name" value="Isochorismatase-like_hydrls"/>
</dbReference>
<dbReference type="SUPFAM" id="SSF52499">
    <property type="entry name" value="Isochorismatase-like hydrolases"/>
    <property type="match status" value="1"/>
</dbReference>
<dbReference type="InterPro" id="IPR036380">
    <property type="entry name" value="Isochorismatase-like_sf"/>
</dbReference>
<evidence type="ECO:0000256" key="1">
    <source>
        <dbReference type="ARBA" id="ARBA00022801"/>
    </source>
</evidence>
<dbReference type="CDD" id="cd00431">
    <property type="entry name" value="cysteine_hydrolases"/>
    <property type="match status" value="1"/>
</dbReference>
<accession>A0A6J6XYN2</accession>
<dbReference type="Pfam" id="PF00857">
    <property type="entry name" value="Isochorismatase"/>
    <property type="match status" value="1"/>
</dbReference>
<dbReference type="AlphaFoldDB" id="A0A6J6XYN2"/>
<protein>
    <submittedName>
        <fullName evidence="3">Unannotated protein</fullName>
    </submittedName>
</protein>
<feature type="domain" description="Isochorismatase-like" evidence="2">
    <location>
        <begin position="23"/>
        <end position="213"/>
    </location>
</feature>
<proteinExistence type="predicted"/>
<dbReference type="GO" id="GO:0016787">
    <property type="term" value="F:hydrolase activity"/>
    <property type="evidence" value="ECO:0007669"/>
    <property type="project" value="UniProtKB-KW"/>
</dbReference>